<dbReference type="STRING" id="101127.A0A1X2GSN3"/>
<evidence type="ECO:0000313" key="4">
    <source>
        <dbReference type="Proteomes" id="UP000242146"/>
    </source>
</evidence>
<feature type="region of interest" description="Disordered" evidence="1">
    <location>
        <begin position="206"/>
        <end position="317"/>
    </location>
</feature>
<feature type="compositionally biased region" description="Polar residues" evidence="1">
    <location>
        <begin position="472"/>
        <end position="481"/>
    </location>
</feature>
<feature type="compositionally biased region" description="Low complexity" evidence="1">
    <location>
        <begin position="354"/>
        <end position="371"/>
    </location>
</feature>
<evidence type="ECO:0000256" key="1">
    <source>
        <dbReference type="SAM" id="MobiDB-lite"/>
    </source>
</evidence>
<proteinExistence type="predicted"/>
<feature type="compositionally biased region" description="Low complexity" evidence="1">
    <location>
        <begin position="438"/>
        <end position="471"/>
    </location>
</feature>
<dbReference type="AlphaFoldDB" id="A0A1X2GSN3"/>
<keyword evidence="4" id="KW-1185">Reference proteome</keyword>
<feature type="region of interest" description="Disordered" evidence="1">
    <location>
        <begin position="435"/>
        <end position="481"/>
    </location>
</feature>
<dbReference type="EMBL" id="MCGT01000004">
    <property type="protein sequence ID" value="ORX60514.1"/>
    <property type="molecule type" value="Genomic_DNA"/>
</dbReference>
<name>A0A1X2GSN3_9FUNG</name>
<protein>
    <recommendedName>
        <fullName evidence="2">Integrase zinc-binding domain-containing protein</fullName>
    </recommendedName>
</protein>
<evidence type="ECO:0000259" key="2">
    <source>
        <dbReference type="Pfam" id="PF17921"/>
    </source>
</evidence>
<gene>
    <name evidence="3" type="ORF">DM01DRAFT_1317091</name>
</gene>
<accession>A0A1X2GSN3</accession>
<dbReference type="InterPro" id="IPR041588">
    <property type="entry name" value="Integrase_H2C2"/>
</dbReference>
<dbReference type="Proteomes" id="UP000242146">
    <property type="component" value="Unassembled WGS sequence"/>
</dbReference>
<dbReference type="Gene3D" id="1.10.340.70">
    <property type="match status" value="1"/>
</dbReference>
<evidence type="ECO:0000313" key="3">
    <source>
        <dbReference type="EMBL" id="ORX60514.1"/>
    </source>
</evidence>
<feature type="region of interest" description="Disordered" evidence="1">
    <location>
        <begin position="352"/>
        <end position="371"/>
    </location>
</feature>
<feature type="compositionally biased region" description="Low complexity" evidence="1">
    <location>
        <begin position="244"/>
        <end position="261"/>
    </location>
</feature>
<feature type="compositionally biased region" description="Basic residues" evidence="1">
    <location>
        <begin position="308"/>
        <end position="317"/>
    </location>
</feature>
<sequence>MTQAIPSALLVEDDNSLPFDDENQLPTPEEFQAIVDDYLNNLSPKKRDKALVDQHRYHLIQQVLRDPRNTAISTAQFRFWVKKMFQLQAGNLDVICHDNKPVAIKEHIYDILVRAHREAHHGGRDKTSALVRRKYSWIPKELVARFVRHCPFCITRRNGGQSPTGALKSANVSSPIRRGSMQRYDHYHHSQVAPYPHTKSMFDHAPPVICTPSIREDTSDFSTSSGPSSADHTYDHSPNYMAIPSYHPSNSPRRPSYYFPPYDRDDDDFLSSYSYEPTAHSSPHQLHAHASPSEIPASILPTQPQHQQPRHHHHYHQHPLDMISFRSPSPQHQVAAATAAAVAAAASLIPTPSGPSAFSQPSSSGQQDSSFFYPQHSYLYQTYASTTTPNTDPPNVPGPHDDATSYYPNMLGITTATATCDPTTGRPLTINHDAYLRSNASPPSSSTTSSNNPSASSSTSTHGTTVTSASSLHPTSTACQDTSSTLDLLDHHQQDSYFNADNNPLVSYANHLSGAACAAFGPSHL</sequence>
<feature type="domain" description="Integrase zinc-binding" evidence="2">
    <location>
        <begin position="107"/>
        <end position="157"/>
    </location>
</feature>
<feature type="region of interest" description="Disordered" evidence="1">
    <location>
        <begin position="384"/>
        <end position="403"/>
    </location>
</feature>
<dbReference type="OrthoDB" id="2499658at2759"/>
<reference evidence="3 4" key="1">
    <citation type="submission" date="2016-07" db="EMBL/GenBank/DDBJ databases">
        <title>Pervasive Adenine N6-methylation of Active Genes in Fungi.</title>
        <authorList>
            <consortium name="DOE Joint Genome Institute"/>
            <person name="Mondo S.J."/>
            <person name="Dannebaum R.O."/>
            <person name="Kuo R.C."/>
            <person name="Labutti K."/>
            <person name="Haridas S."/>
            <person name="Kuo A."/>
            <person name="Salamov A."/>
            <person name="Ahrendt S.R."/>
            <person name="Lipzen A."/>
            <person name="Sullivan W."/>
            <person name="Andreopoulos W.B."/>
            <person name="Clum A."/>
            <person name="Lindquist E."/>
            <person name="Daum C."/>
            <person name="Ramamoorthy G.K."/>
            <person name="Gryganskyi A."/>
            <person name="Culley D."/>
            <person name="Magnuson J.K."/>
            <person name="James T.Y."/>
            <person name="O'Malley M.A."/>
            <person name="Stajich J.E."/>
            <person name="Spatafora J.W."/>
            <person name="Visel A."/>
            <person name="Grigoriev I.V."/>
        </authorList>
    </citation>
    <scope>NUCLEOTIDE SEQUENCE [LARGE SCALE GENOMIC DNA]</scope>
    <source>
        <strain evidence="3 4">NRRL 3301</strain>
    </source>
</reference>
<feature type="compositionally biased region" description="Low complexity" evidence="1">
    <location>
        <begin position="220"/>
        <end position="229"/>
    </location>
</feature>
<organism evidence="3 4">
    <name type="scientific">Hesseltinella vesiculosa</name>
    <dbReference type="NCBI Taxonomy" id="101127"/>
    <lineage>
        <taxon>Eukaryota</taxon>
        <taxon>Fungi</taxon>
        <taxon>Fungi incertae sedis</taxon>
        <taxon>Mucoromycota</taxon>
        <taxon>Mucoromycotina</taxon>
        <taxon>Mucoromycetes</taxon>
        <taxon>Mucorales</taxon>
        <taxon>Cunninghamellaceae</taxon>
        <taxon>Hesseltinella</taxon>
    </lineage>
</organism>
<comment type="caution">
    <text evidence="3">The sequence shown here is derived from an EMBL/GenBank/DDBJ whole genome shotgun (WGS) entry which is preliminary data.</text>
</comment>
<dbReference type="Pfam" id="PF17921">
    <property type="entry name" value="Integrase_H2C2"/>
    <property type="match status" value="1"/>
</dbReference>